<proteinExistence type="predicted"/>
<keyword evidence="2" id="KW-1185">Reference proteome</keyword>
<organism evidence="1 2">
    <name type="scientific">Catharanthus roseus</name>
    <name type="common">Madagascar periwinkle</name>
    <name type="synonym">Vinca rosea</name>
    <dbReference type="NCBI Taxonomy" id="4058"/>
    <lineage>
        <taxon>Eukaryota</taxon>
        <taxon>Viridiplantae</taxon>
        <taxon>Streptophyta</taxon>
        <taxon>Embryophyta</taxon>
        <taxon>Tracheophyta</taxon>
        <taxon>Spermatophyta</taxon>
        <taxon>Magnoliopsida</taxon>
        <taxon>eudicotyledons</taxon>
        <taxon>Gunneridae</taxon>
        <taxon>Pentapetalae</taxon>
        <taxon>asterids</taxon>
        <taxon>lamiids</taxon>
        <taxon>Gentianales</taxon>
        <taxon>Apocynaceae</taxon>
        <taxon>Rauvolfioideae</taxon>
        <taxon>Vinceae</taxon>
        <taxon>Catharanthinae</taxon>
        <taxon>Catharanthus</taxon>
    </lineage>
</organism>
<gene>
    <name evidence="1" type="ORF">M9H77_21710</name>
</gene>
<accession>A0ACC0AQX6</accession>
<protein>
    <submittedName>
        <fullName evidence="1">Uncharacterized protein</fullName>
    </submittedName>
</protein>
<name>A0ACC0AQX6_CATRO</name>
<dbReference type="EMBL" id="CM044705">
    <property type="protein sequence ID" value="KAI5662387.1"/>
    <property type="molecule type" value="Genomic_DNA"/>
</dbReference>
<sequence>MSSNIRLVDELNEDVLDLEVNSSLAAKNTYLCLVAKIISDKKENLYVIKSILHSAWTTKSPVTFSALDENLIQCNFSNKEDLDKIFNKRLCSLNEIDFSTSDLWFQIHNLSPYCVSLKNIKRTGKVARKFTQWDYNPNKPLQVRKLHRIQVAVNVTEALKLVFSRINQMGQSPRLNLNSNVEGLDSSNIEGIGIGKSETSVMEEEHVIVTRRRFVHVKRLTRSRNPSSYNESVLGFGEESAEKKTSFAQVLTIFTLFLLLVRQGELPSTGKSLLMSKSLFRTVDSESAFTGPWLLMGNFNSICCQLDKSGGISFCSSSTGGLLSFVNESQSIWLIAKAESERKIHGAKITRESPAIAHLMYTDDLVIFYQANEEEAGVVIECINKFTLWSGQLVDLDKSVIDFSKNVESDMKIKIMNMMTMKEYDHHNKYLGLPFCKSSSKKKAFKSVVEKLASKLQGWKLKALSQVGRGVLIKSVT</sequence>
<evidence type="ECO:0000313" key="2">
    <source>
        <dbReference type="Proteomes" id="UP001060085"/>
    </source>
</evidence>
<dbReference type="Proteomes" id="UP001060085">
    <property type="component" value="Linkage Group LG05"/>
</dbReference>
<comment type="caution">
    <text evidence="1">The sequence shown here is derived from an EMBL/GenBank/DDBJ whole genome shotgun (WGS) entry which is preliminary data.</text>
</comment>
<reference evidence="2" key="1">
    <citation type="journal article" date="2023" name="Nat. Plants">
        <title>Single-cell RNA sequencing provides a high-resolution roadmap for understanding the multicellular compartmentation of specialized metabolism.</title>
        <authorList>
            <person name="Sun S."/>
            <person name="Shen X."/>
            <person name="Li Y."/>
            <person name="Li Y."/>
            <person name="Wang S."/>
            <person name="Li R."/>
            <person name="Zhang H."/>
            <person name="Shen G."/>
            <person name="Guo B."/>
            <person name="Wei J."/>
            <person name="Xu J."/>
            <person name="St-Pierre B."/>
            <person name="Chen S."/>
            <person name="Sun C."/>
        </authorList>
    </citation>
    <scope>NUCLEOTIDE SEQUENCE [LARGE SCALE GENOMIC DNA]</scope>
</reference>
<evidence type="ECO:0000313" key="1">
    <source>
        <dbReference type="EMBL" id="KAI5662387.1"/>
    </source>
</evidence>